<name>A0ACB8QZ10_9AGAM</name>
<dbReference type="Proteomes" id="UP000814128">
    <property type="component" value="Unassembled WGS sequence"/>
</dbReference>
<sequence>MAVGNPATELELALFALRVASPTVVFLATSSLLFARPPLPRQSSEITQVVVAARTPRRGLILSLLSLVALTYLLDGITFVVHAVIAKDWPQMTGIEVNAIVGLVAFSGLAALGAYKDVKGVDVWFRGSLKSAVVVSLLLDIAQAVLSWSTLPIDRAPHPYPFPISIYNLLYFLFPILRLLILVPLTFALVSPVVTYAAVETAGDAEPQPTTSLLVPETTTLESGVAADAANGVKYGTFRSTTSAAPTTNSVAPTRPETPIPPTAKSLNKSVVNLDPSWREIGSRLKHIIPFLWPSKSVGLQLVAVLCIIILLLGRFIAWAVPTVFAALIAVFESGDGSPWPYLFGYVALRFFASSGGLAAVRDALWAPVMQYSDREMSELSFNHLLNLSLNWHMHRKTGEVLRILDRGAAINHIFELILFTIVPTFIDIVVALVFFAIRLDWTLSVLLFFVMAAYISASVVITRWRTKLRRQMNDRDATTRGIHTDCLLNYETVKYFGGEEHEAQRYDKAIKAYQTVELRVILSMNLLNLVQNFIITVGLLVGSMLVALRVVRGDLDASDFVFFITYFGQLYGPLNNLGYIYRSINQALVDTEKLLMLLDEPTEVNDKPNAPDLVVTSGEIVFDNVSFSYDDGRSMALKGVSFTVPNGGSVALVGESGAGKSTVLRLLYRFYDLGEGQGRILIDGQDIRDVTQKSLRKAIGVVPQDCVLFNATIAHNIGYGKFGATQEEIEEAAAAAQMHDRIIGFPDGYATKVGERGVRLSGGEKQRVAIARTLLKNPPVLLLDEATRQASALDTSTERDIQKALQNLVQGRSSLSIAHRLSTVATADLILVLKDGQIVEQGSHAQLLAQGGVFAAMWAEQVSVTEGEQLSVKMEAKPDDSKPLVSGYEVESEAPQVAEDVERLTIDAQPTQDIPQPEEAPVPATDASNAVPIAFPTSEDDAEPDAPVAFPSSDNAPDVPTKDAPVAFPTSDDTASQAPTTDSPAPAAASPGITFSGDSHPERNPSSDPESEPKRKRISSQNFQRLARRISVSARRTGSTGIPNLAGLLRRDSTQTSAKDGGEEPSLSGEPSTSPRAGSTDSPAPSVQTEPTPESTPSKLKKKDKKEKRKTLK</sequence>
<dbReference type="EMBL" id="MU273467">
    <property type="protein sequence ID" value="KAI0036897.1"/>
    <property type="molecule type" value="Genomic_DNA"/>
</dbReference>
<protein>
    <submittedName>
        <fullName evidence="1">Uncharacterized protein</fullName>
    </submittedName>
</protein>
<gene>
    <name evidence="1" type="ORF">K488DRAFT_40032</name>
</gene>
<accession>A0ACB8QZ10</accession>
<reference evidence="1" key="1">
    <citation type="submission" date="2021-02" db="EMBL/GenBank/DDBJ databases">
        <authorList>
            <consortium name="DOE Joint Genome Institute"/>
            <person name="Ahrendt S."/>
            <person name="Looney B.P."/>
            <person name="Miyauchi S."/>
            <person name="Morin E."/>
            <person name="Drula E."/>
            <person name="Courty P.E."/>
            <person name="Chicoki N."/>
            <person name="Fauchery L."/>
            <person name="Kohler A."/>
            <person name="Kuo A."/>
            <person name="Labutti K."/>
            <person name="Pangilinan J."/>
            <person name="Lipzen A."/>
            <person name="Riley R."/>
            <person name="Andreopoulos W."/>
            <person name="He G."/>
            <person name="Johnson J."/>
            <person name="Barry K.W."/>
            <person name="Grigoriev I.V."/>
            <person name="Nagy L."/>
            <person name="Hibbett D."/>
            <person name="Henrissat B."/>
            <person name="Matheny P.B."/>
            <person name="Labbe J."/>
            <person name="Martin F."/>
        </authorList>
    </citation>
    <scope>NUCLEOTIDE SEQUENCE</scope>
    <source>
        <strain evidence="1">EC-137</strain>
    </source>
</reference>
<evidence type="ECO:0000313" key="1">
    <source>
        <dbReference type="EMBL" id="KAI0036897.1"/>
    </source>
</evidence>
<proteinExistence type="predicted"/>
<comment type="caution">
    <text evidence="1">The sequence shown here is derived from an EMBL/GenBank/DDBJ whole genome shotgun (WGS) entry which is preliminary data.</text>
</comment>
<reference evidence="1" key="2">
    <citation type="journal article" date="2022" name="New Phytol.">
        <title>Evolutionary transition to the ectomycorrhizal habit in the genomes of a hyperdiverse lineage of mushroom-forming fungi.</title>
        <authorList>
            <person name="Looney B."/>
            <person name="Miyauchi S."/>
            <person name="Morin E."/>
            <person name="Drula E."/>
            <person name="Courty P.E."/>
            <person name="Kohler A."/>
            <person name="Kuo A."/>
            <person name="LaButti K."/>
            <person name="Pangilinan J."/>
            <person name="Lipzen A."/>
            <person name="Riley R."/>
            <person name="Andreopoulos W."/>
            <person name="He G."/>
            <person name="Johnson J."/>
            <person name="Nolan M."/>
            <person name="Tritt A."/>
            <person name="Barry K.W."/>
            <person name="Grigoriev I.V."/>
            <person name="Nagy L.G."/>
            <person name="Hibbett D."/>
            <person name="Henrissat B."/>
            <person name="Matheny P.B."/>
            <person name="Labbe J."/>
            <person name="Martin F.M."/>
        </authorList>
    </citation>
    <scope>NUCLEOTIDE SEQUENCE</scope>
    <source>
        <strain evidence="1">EC-137</strain>
    </source>
</reference>
<keyword evidence="2" id="KW-1185">Reference proteome</keyword>
<organism evidence="1 2">
    <name type="scientific">Vararia minispora EC-137</name>
    <dbReference type="NCBI Taxonomy" id="1314806"/>
    <lineage>
        <taxon>Eukaryota</taxon>
        <taxon>Fungi</taxon>
        <taxon>Dikarya</taxon>
        <taxon>Basidiomycota</taxon>
        <taxon>Agaricomycotina</taxon>
        <taxon>Agaricomycetes</taxon>
        <taxon>Russulales</taxon>
        <taxon>Lachnocladiaceae</taxon>
        <taxon>Vararia</taxon>
    </lineage>
</organism>
<evidence type="ECO:0000313" key="2">
    <source>
        <dbReference type="Proteomes" id="UP000814128"/>
    </source>
</evidence>